<feature type="DNA-binding region" description="HMG box" evidence="4">
    <location>
        <begin position="141"/>
        <end position="209"/>
    </location>
</feature>
<dbReference type="InterPro" id="IPR009071">
    <property type="entry name" value="HMG_box_dom"/>
</dbReference>
<dbReference type="SUPFAM" id="SSF47095">
    <property type="entry name" value="HMG-box"/>
    <property type="match status" value="1"/>
</dbReference>
<feature type="region of interest" description="Disordered" evidence="5">
    <location>
        <begin position="508"/>
        <end position="529"/>
    </location>
</feature>
<evidence type="ECO:0000256" key="5">
    <source>
        <dbReference type="SAM" id="MobiDB-lite"/>
    </source>
</evidence>
<evidence type="ECO:0000313" key="8">
    <source>
        <dbReference type="Proteomes" id="UP000243515"/>
    </source>
</evidence>
<evidence type="ECO:0000313" key="7">
    <source>
        <dbReference type="EMBL" id="OXV10231.1"/>
    </source>
</evidence>
<sequence length="639" mass="70930">MMSFDRVLPKPPALYDESARKMLSRQTTNLLEHKIMNNQSPKFSLTSHTDGGPVRRPSSDHVIDPAVGSAALMQMHISSINRERCAQNDMSPCLVANRQMTMIVNGEMAARDRSSSSSPSQLESPKDPAVQFCLCQPDPKIPRPRNAFILYRQHFQASVVAQNPGLANPEISKIIGEQWRALPNETKKEWKALAEEEKARHQQQYPDYRYQPRRLGRDGTARVTTPTGISHNPTGATACHRCGGRLMNPPSTPDTPFPTATAHPSVSESASPRFNQNGLAIRVASPVKPIGEIDCKTRQWDFEGGGQSSLDIKRRRLTLNGIRKGSRAEGSPDAEAFAPSPQRAYVSRSYQMLPPVRPLRNAEDGRFHDPSLTLPPLQSNVPTTLHSQRNVEATVMTIPFINKIKLLAKISPPLATRSKPMDSWSRGAVIAVDGHELTLVNDMLKYLGRLLTKEGKYAVRVFEGPEINGRSKVGEARDPTVDYLNIISAWHRISDEIVQFVSQPAKAATPTKASEDGSASPELSPTPRNPIPIALVPRYQLTTADLYACAIPINDAYAPLDHWQWMASLWRACVGPDVTVYIRDCEKEEVDRYGGGSPVEVRLQDARTLVVRRAIGSPREIDEKALKRVGFEVEDFLTR</sequence>
<dbReference type="PANTHER" id="PTHR10270">
    <property type="entry name" value="SOX TRANSCRIPTION FACTOR"/>
    <property type="match status" value="1"/>
</dbReference>
<proteinExistence type="predicted"/>
<feature type="compositionally biased region" description="Polar residues" evidence="5">
    <location>
        <begin position="36"/>
        <end position="49"/>
    </location>
</feature>
<protein>
    <recommendedName>
        <fullName evidence="6">HMG box domain-containing protein</fullName>
    </recommendedName>
</protein>
<dbReference type="Proteomes" id="UP000243515">
    <property type="component" value="Unassembled WGS sequence"/>
</dbReference>
<evidence type="ECO:0000256" key="3">
    <source>
        <dbReference type="ARBA" id="ARBA00023163"/>
    </source>
</evidence>
<dbReference type="GO" id="GO:0000122">
    <property type="term" value="P:negative regulation of transcription by RNA polymerase II"/>
    <property type="evidence" value="ECO:0007669"/>
    <property type="project" value="TreeGrafter"/>
</dbReference>
<dbReference type="AlphaFoldDB" id="A0A232M1E7"/>
<dbReference type="Pfam" id="PF00505">
    <property type="entry name" value="HMG_box"/>
    <property type="match status" value="1"/>
</dbReference>
<keyword evidence="2 4" id="KW-0238">DNA-binding</keyword>
<keyword evidence="8" id="KW-1185">Reference proteome</keyword>
<dbReference type="GO" id="GO:0030154">
    <property type="term" value="P:cell differentiation"/>
    <property type="evidence" value="ECO:0007669"/>
    <property type="project" value="TreeGrafter"/>
</dbReference>
<evidence type="ECO:0000259" key="6">
    <source>
        <dbReference type="PROSITE" id="PS50118"/>
    </source>
</evidence>
<dbReference type="InterPro" id="IPR036910">
    <property type="entry name" value="HMG_box_dom_sf"/>
</dbReference>
<name>A0A232M1E7_9EURO</name>
<gene>
    <name evidence="7" type="ORF">Egran_02008</name>
</gene>
<dbReference type="GO" id="GO:0000978">
    <property type="term" value="F:RNA polymerase II cis-regulatory region sequence-specific DNA binding"/>
    <property type="evidence" value="ECO:0007669"/>
    <property type="project" value="TreeGrafter"/>
</dbReference>
<organism evidence="7 8">
    <name type="scientific">Elaphomyces granulatus</name>
    <dbReference type="NCBI Taxonomy" id="519963"/>
    <lineage>
        <taxon>Eukaryota</taxon>
        <taxon>Fungi</taxon>
        <taxon>Dikarya</taxon>
        <taxon>Ascomycota</taxon>
        <taxon>Pezizomycotina</taxon>
        <taxon>Eurotiomycetes</taxon>
        <taxon>Eurotiomycetidae</taxon>
        <taxon>Eurotiales</taxon>
        <taxon>Elaphomycetaceae</taxon>
        <taxon>Elaphomyces</taxon>
    </lineage>
</organism>
<comment type="caution">
    <text evidence="7">The sequence shown here is derived from an EMBL/GenBank/DDBJ whole genome shotgun (WGS) entry which is preliminary data.</text>
</comment>
<feature type="region of interest" description="Disordered" evidence="5">
    <location>
        <begin position="249"/>
        <end position="272"/>
    </location>
</feature>
<accession>A0A232M1E7</accession>
<dbReference type="EMBL" id="NPHW01003047">
    <property type="protein sequence ID" value="OXV10231.1"/>
    <property type="molecule type" value="Genomic_DNA"/>
</dbReference>
<feature type="compositionally biased region" description="Polar residues" evidence="5">
    <location>
        <begin position="262"/>
        <end position="272"/>
    </location>
</feature>
<dbReference type="PROSITE" id="PS50118">
    <property type="entry name" value="HMG_BOX_2"/>
    <property type="match status" value="1"/>
</dbReference>
<dbReference type="OrthoDB" id="6247875at2759"/>
<feature type="domain" description="HMG box" evidence="6">
    <location>
        <begin position="141"/>
        <end position="209"/>
    </location>
</feature>
<dbReference type="CDD" id="cd01389">
    <property type="entry name" value="HMG-box_ROX1-like"/>
    <property type="match status" value="1"/>
</dbReference>
<dbReference type="PANTHER" id="PTHR10270:SF320">
    <property type="entry name" value="BOX TRANSCRIPTIONAL REGULATOR, PUTATIVE (AFU_ORTHOLOGUE AFUA_4G10820)-RELATED"/>
    <property type="match status" value="1"/>
</dbReference>
<dbReference type="GO" id="GO:0005634">
    <property type="term" value="C:nucleus"/>
    <property type="evidence" value="ECO:0007669"/>
    <property type="project" value="UniProtKB-UniRule"/>
</dbReference>
<dbReference type="InterPro" id="IPR050140">
    <property type="entry name" value="SRY-related_HMG-box_TF-like"/>
</dbReference>
<evidence type="ECO:0000256" key="2">
    <source>
        <dbReference type="ARBA" id="ARBA00023125"/>
    </source>
</evidence>
<keyword evidence="3" id="KW-0804">Transcription</keyword>
<evidence type="ECO:0000256" key="1">
    <source>
        <dbReference type="ARBA" id="ARBA00023015"/>
    </source>
</evidence>
<dbReference type="GO" id="GO:0001228">
    <property type="term" value="F:DNA-binding transcription activator activity, RNA polymerase II-specific"/>
    <property type="evidence" value="ECO:0007669"/>
    <property type="project" value="TreeGrafter"/>
</dbReference>
<keyword evidence="1" id="KW-0805">Transcription regulation</keyword>
<dbReference type="Gene3D" id="1.10.30.10">
    <property type="entry name" value="High mobility group box domain"/>
    <property type="match status" value="1"/>
</dbReference>
<evidence type="ECO:0000256" key="4">
    <source>
        <dbReference type="PROSITE-ProRule" id="PRU00267"/>
    </source>
</evidence>
<reference evidence="7 8" key="1">
    <citation type="journal article" date="2015" name="Environ. Microbiol.">
        <title>Metagenome sequence of Elaphomyces granulatus from sporocarp tissue reveals Ascomycota ectomycorrhizal fingerprints of genome expansion and a Proteobacteria-rich microbiome.</title>
        <authorList>
            <person name="Quandt C.A."/>
            <person name="Kohler A."/>
            <person name="Hesse C.N."/>
            <person name="Sharpton T.J."/>
            <person name="Martin F."/>
            <person name="Spatafora J.W."/>
        </authorList>
    </citation>
    <scope>NUCLEOTIDE SEQUENCE [LARGE SCALE GENOMIC DNA]</scope>
    <source>
        <strain evidence="7 8">OSC145934</strain>
    </source>
</reference>
<dbReference type="SMART" id="SM00398">
    <property type="entry name" value="HMG"/>
    <property type="match status" value="1"/>
</dbReference>
<dbReference type="FunFam" id="1.10.30.10:FF:000041">
    <property type="entry name" value="HMG box family protein"/>
    <property type="match status" value="1"/>
</dbReference>
<feature type="region of interest" description="Disordered" evidence="5">
    <location>
        <begin position="36"/>
        <end position="60"/>
    </location>
</feature>
<keyword evidence="4" id="KW-0539">Nucleus</keyword>